<reference evidence="2" key="1">
    <citation type="submission" date="2021-06" db="EMBL/GenBank/DDBJ databases">
        <title>Parelaphostrongylus tenuis whole genome reference sequence.</title>
        <authorList>
            <person name="Garwood T.J."/>
            <person name="Larsen P.A."/>
            <person name="Fountain-Jones N.M."/>
            <person name="Garbe J.R."/>
            <person name="Macchietto M.G."/>
            <person name="Kania S.A."/>
            <person name="Gerhold R.W."/>
            <person name="Richards J.E."/>
            <person name="Wolf T.M."/>
        </authorList>
    </citation>
    <scope>NUCLEOTIDE SEQUENCE</scope>
    <source>
        <strain evidence="2">MNPRO001-30</strain>
        <tissue evidence="2">Meninges</tissue>
    </source>
</reference>
<keyword evidence="1" id="KW-0732">Signal</keyword>
<dbReference type="PROSITE" id="PS51257">
    <property type="entry name" value="PROKAR_LIPOPROTEIN"/>
    <property type="match status" value="1"/>
</dbReference>
<evidence type="ECO:0000256" key="1">
    <source>
        <dbReference type="SAM" id="SignalP"/>
    </source>
</evidence>
<proteinExistence type="predicted"/>
<organism evidence="2 3">
    <name type="scientific">Parelaphostrongylus tenuis</name>
    <name type="common">Meningeal worm</name>
    <dbReference type="NCBI Taxonomy" id="148309"/>
    <lineage>
        <taxon>Eukaryota</taxon>
        <taxon>Metazoa</taxon>
        <taxon>Ecdysozoa</taxon>
        <taxon>Nematoda</taxon>
        <taxon>Chromadorea</taxon>
        <taxon>Rhabditida</taxon>
        <taxon>Rhabditina</taxon>
        <taxon>Rhabditomorpha</taxon>
        <taxon>Strongyloidea</taxon>
        <taxon>Metastrongylidae</taxon>
        <taxon>Parelaphostrongylus</taxon>
    </lineage>
</organism>
<comment type="caution">
    <text evidence="2">The sequence shown here is derived from an EMBL/GenBank/DDBJ whole genome shotgun (WGS) entry which is preliminary data.</text>
</comment>
<keyword evidence="3" id="KW-1185">Reference proteome</keyword>
<evidence type="ECO:0000313" key="2">
    <source>
        <dbReference type="EMBL" id="KAJ1351637.1"/>
    </source>
</evidence>
<name>A0AAD5MMQ4_PARTN</name>
<sequence length="74" mass="7987">MRRFPTDSFIISLLATLSTVLGCGVTPAGQALKHRHDELVKDDVVGYSEQSDSNDSIGYVWIEFLQATATVGGT</sequence>
<feature type="signal peptide" evidence="1">
    <location>
        <begin position="1"/>
        <end position="22"/>
    </location>
</feature>
<dbReference type="EMBL" id="JAHQIW010001168">
    <property type="protein sequence ID" value="KAJ1351637.1"/>
    <property type="molecule type" value="Genomic_DNA"/>
</dbReference>
<protein>
    <submittedName>
        <fullName evidence="2">Uncharacterized protein</fullName>
    </submittedName>
</protein>
<dbReference type="Proteomes" id="UP001196413">
    <property type="component" value="Unassembled WGS sequence"/>
</dbReference>
<evidence type="ECO:0000313" key="3">
    <source>
        <dbReference type="Proteomes" id="UP001196413"/>
    </source>
</evidence>
<gene>
    <name evidence="2" type="ORF">KIN20_007734</name>
</gene>
<accession>A0AAD5MMQ4</accession>
<feature type="chain" id="PRO_5042246914" evidence="1">
    <location>
        <begin position="23"/>
        <end position="74"/>
    </location>
</feature>
<dbReference type="AlphaFoldDB" id="A0AAD5MMQ4"/>